<keyword evidence="8 11" id="KW-0234">DNA repair</keyword>
<dbReference type="PROSITE" id="PS00697">
    <property type="entry name" value="DNA_LIGASE_A1"/>
    <property type="match status" value="1"/>
</dbReference>
<dbReference type="CDD" id="cd16273">
    <property type="entry name" value="SNM1A-1C-like_MBL-fold"/>
    <property type="match status" value="1"/>
</dbReference>
<dbReference type="GO" id="GO:0005524">
    <property type="term" value="F:ATP binding"/>
    <property type="evidence" value="ECO:0007669"/>
    <property type="project" value="UniProtKB-KW"/>
</dbReference>
<dbReference type="GO" id="GO:0006273">
    <property type="term" value="P:lagging strand elongation"/>
    <property type="evidence" value="ECO:0007669"/>
    <property type="project" value="TreeGrafter"/>
</dbReference>
<dbReference type="InterPro" id="IPR001279">
    <property type="entry name" value="Metallo-B-lactamas"/>
</dbReference>
<feature type="compositionally biased region" description="Low complexity" evidence="13">
    <location>
        <begin position="531"/>
        <end position="540"/>
    </location>
</feature>
<dbReference type="GO" id="GO:0009845">
    <property type="term" value="P:seed germination"/>
    <property type="evidence" value="ECO:0007669"/>
    <property type="project" value="EnsemblPlants"/>
</dbReference>
<evidence type="ECO:0000256" key="3">
    <source>
        <dbReference type="ARBA" id="ARBA00022598"/>
    </source>
</evidence>
<comment type="subcellular location">
    <subcellularLocation>
        <location evidence="1">Nucleus</location>
    </subcellularLocation>
</comment>
<feature type="region of interest" description="Disordered" evidence="13">
    <location>
        <begin position="567"/>
        <end position="602"/>
    </location>
</feature>
<dbReference type="InterPro" id="IPR011084">
    <property type="entry name" value="DRMBL"/>
</dbReference>
<dbReference type="GO" id="GO:0005634">
    <property type="term" value="C:nucleus"/>
    <property type="evidence" value="ECO:0007669"/>
    <property type="project" value="UniProtKB-SubCell"/>
</dbReference>
<evidence type="ECO:0000259" key="15">
    <source>
        <dbReference type="PROSITE" id="PS50160"/>
    </source>
</evidence>
<evidence type="ECO:0000256" key="10">
    <source>
        <dbReference type="ARBA" id="ARBA00034003"/>
    </source>
</evidence>
<dbReference type="FunFam" id="3.60.15.10:FF:000027">
    <property type="entry name" value="DNA ligase 6"/>
    <property type="match status" value="1"/>
</dbReference>
<dbReference type="GO" id="GO:0006303">
    <property type="term" value="P:double-strand break repair via nonhomologous end joining"/>
    <property type="evidence" value="ECO:0007669"/>
    <property type="project" value="EnsemblPlants"/>
</dbReference>
<dbReference type="Proteomes" id="UP000007306">
    <property type="component" value="Chromosome 1"/>
</dbReference>
<dbReference type="GO" id="GO:0071897">
    <property type="term" value="P:DNA biosynthetic process"/>
    <property type="evidence" value="ECO:0007669"/>
    <property type="project" value="InterPro"/>
</dbReference>
<evidence type="ECO:0000256" key="8">
    <source>
        <dbReference type="ARBA" id="ARBA00023204"/>
    </source>
</evidence>
<dbReference type="Gene3D" id="2.40.50.140">
    <property type="entry name" value="Nucleic acid-binding proteins"/>
    <property type="match status" value="1"/>
</dbReference>
<dbReference type="CDD" id="cd07900">
    <property type="entry name" value="Adenylation_DNA_ligase_I_Euk"/>
    <property type="match status" value="1"/>
</dbReference>
<dbReference type="CDD" id="cd14273">
    <property type="entry name" value="UBA_TAP-C_like"/>
    <property type="match status" value="1"/>
</dbReference>
<feature type="domain" description="UBA" evidence="14">
    <location>
        <begin position="648"/>
        <end position="691"/>
    </location>
</feature>
<feature type="region of interest" description="Disordered" evidence="13">
    <location>
        <begin position="521"/>
        <end position="551"/>
    </location>
</feature>
<dbReference type="GO" id="GO:0009409">
    <property type="term" value="P:response to cold"/>
    <property type="evidence" value="ECO:0007669"/>
    <property type="project" value="EnsemblPlants"/>
</dbReference>
<dbReference type="InterPro" id="IPR050191">
    <property type="entry name" value="ATP-dep_DNA_ligase"/>
</dbReference>
<dbReference type="PANTHER" id="PTHR45674:SF9">
    <property type="entry name" value="DNA LIGASE 3"/>
    <property type="match status" value="1"/>
</dbReference>
<evidence type="ECO:0000256" key="9">
    <source>
        <dbReference type="ARBA" id="ARBA00023242"/>
    </source>
</evidence>
<dbReference type="HOGENOM" id="CLU_005138_3_0_1"/>
<evidence type="ECO:0000313" key="17">
    <source>
        <dbReference type="Proteomes" id="UP000007306"/>
    </source>
</evidence>
<dbReference type="eggNOG" id="KOG0967">
    <property type="taxonomic scope" value="Eukaryota"/>
</dbReference>
<dbReference type="eggNOG" id="KOG1361">
    <property type="taxonomic scope" value="Eukaryota"/>
</dbReference>
<keyword evidence="9" id="KW-0539">Nucleus</keyword>
<dbReference type="PROSITE" id="PS50160">
    <property type="entry name" value="DNA_LIGASE_A3"/>
    <property type="match status" value="1"/>
</dbReference>
<dbReference type="SUPFAM" id="SSF117018">
    <property type="entry name" value="ATP-dependent DNA ligase DNA-binding domain"/>
    <property type="match status" value="1"/>
</dbReference>
<keyword evidence="3 11" id="KW-0436">Ligase</keyword>
<keyword evidence="6 11" id="KW-0227">DNA damage</keyword>
<dbReference type="Pfam" id="PF07522">
    <property type="entry name" value="DRMBL"/>
    <property type="match status" value="1"/>
</dbReference>
<dbReference type="EC" id="6.5.1.1" evidence="11"/>
<comment type="similarity">
    <text evidence="2 12">Belongs to the ATP-dependent DNA ligase family.</text>
</comment>
<dbReference type="GO" id="GO:0002237">
    <property type="term" value="P:response to molecule of bacterial origin"/>
    <property type="evidence" value="ECO:0007669"/>
    <property type="project" value="EnsemblPlants"/>
</dbReference>
<accession>I1NQR0</accession>
<evidence type="ECO:0000256" key="7">
    <source>
        <dbReference type="ARBA" id="ARBA00022840"/>
    </source>
</evidence>
<dbReference type="SUPFAM" id="SSF50249">
    <property type="entry name" value="Nucleic acid-binding proteins"/>
    <property type="match status" value="2"/>
</dbReference>
<dbReference type="InterPro" id="IPR036866">
    <property type="entry name" value="RibonucZ/Hydroxyglut_hydro"/>
</dbReference>
<evidence type="ECO:0000256" key="2">
    <source>
        <dbReference type="ARBA" id="ARBA00007572"/>
    </source>
</evidence>
<dbReference type="SUPFAM" id="SSF56281">
    <property type="entry name" value="Metallo-hydrolase/oxidoreductase"/>
    <property type="match status" value="1"/>
</dbReference>
<dbReference type="PROSITE" id="PS50030">
    <property type="entry name" value="UBA"/>
    <property type="match status" value="1"/>
</dbReference>
<dbReference type="SMART" id="SM00849">
    <property type="entry name" value="Lactamase_B"/>
    <property type="match status" value="1"/>
</dbReference>
<dbReference type="EnsemblPlants" id="ORGLA01G0220000.1">
    <property type="protein sequence ID" value="ORGLA01G0220000.1"/>
    <property type="gene ID" value="ORGLA01G0220000"/>
</dbReference>
<dbReference type="InterPro" id="IPR012340">
    <property type="entry name" value="NA-bd_OB-fold"/>
</dbReference>
<dbReference type="SUPFAM" id="SSF56091">
    <property type="entry name" value="DNA ligase/mRNA capping enzyme, catalytic domain"/>
    <property type="match status" value="1"/>
</dbReference>
<keyword evidence="4" id="KW-0235">DNA replication</keyword>
<evidence type="ECO:0000313" key="16">
    <source>
        <dbReference type="EnsemblPlants" id="ORGLA01G0220000.1"/>
    </source>
</evidence>
<feature type="domain" description="ATP-dependent DNA ligase family profile" evidence="15">
    <location>
        <begin position="1115"/>
        <end position="1260"/>
    </location>
</feature>
<dbReference type="InterPro" id="IPR036599">
    <property type="entry name" value="DNA_ligase_N_sf"/>
</dbReference>
<dbReference type="PANTHER" id="PTHR45674">
    <property type="entry name" value="DNA LIGASE 1/3 FAMILY MEMBER"/>
    <property type="match status" value="1"/>
</dbReference>
<comment type="catalytic activity">
    <reaction evidence="10 11">
        <text>ATP + (deoxyribonucleotide)n-3'-hydroxyl + 5'-phospho-(deoxyribonucleotide)m = (deoxyribonucleotide)n+m + AMP + diphosphate.</text>
        <dbReference type="EC" id="6.5.1.1"/>
    </reaction>
</comment>
<evidence type="ECO:0000256" key="5">
    <source>
        <dbReference type="ARBA" id="ARBA00022741"/>
    </source>
</evidence>
<dbReference type="Gramene" id="ORGLA01G0220000.1">
    <property type="protein sequence ID" value="ORGLA01G0220000.1"/>
    <property type="gene ID" value="ORGLA01G0220000"/>
</dbReference>
<evidence type="ECO:0000256" key="4">
    <source>
        <dbReference type="ARBA" id="ARBA00022705"/>
    </source>
</evidence>
<dbReference type="STRING" id="4538.I1NQR0"/>
<dbReference type="InterPro" id="IPR000977">
    <property type="entry name" value="DNA_ligase_ATP-dep"/>
</dbReference>
<dbReference type="Gene3D" id="3.60.15.10">
    <property type="entry name" value="Ribonuclease Z/Hydroxyacylglutathione hydrolase-like"/>
    <property type="match status" value="1"/>
</dbReference>
<dbReference type="InterPro" id="IPR012308">
    <property type="entry name" value="DNA_ligase_ATP-dep_N"/>
</dbReference>
<dbReference type="CDD" id="cd07969">
    <property type="entry name" value="OBF_DNA_ligase_I"/>
    <property type="match status" value="1"/>
</dbReference>
<keyword evidence="17" id="KW-1185">Reference proteome</keyword>
<evidence type="ECO:0000256" key="13">
    <source>
        <dbReference type="SAM" id="MobiDB-lite"/>
    </source>
</evidence>
<organism evidence="16 17">
    <name type="scientific">Oryza glaberrima</name>
    <name type="common">African rice</name>
    <dbReference type="NCBI Taxonomy" id="4538"/>
    <lineage>
        <taxon>Eukaryota</taxon>
        <taxon>Viridiplantae</taxon>
        <taxon>Streptophyta</taxon>
        <taxon>Embryophyta</taxon>
        <taxon>Tracheophyta</taxon>
        <taxon>Spermatophyta</taxon>
        <taxon>Magnoliopsida</taxon>
        <taxon>Liliopsida</taxon>
        <taxon>Poales</taxon>
        <taxon>Poaceae</taxon>
        <taxon>BOP clade</taxon>
        <taxon>Oryzoideae</taxon>
        <taxon>Oryzeae</taxon>
        <taxon>Oryzinae</taxon>
        <taxon>Oryza</taxon>
    </lineage>
</organism>
<keyword evidence="5 11" id="KW-0547">Nucleotide-binding</keyword>
<dbReference type="GO" id="GO:2000685">
    <property type="term" value="P:positive regulation of cellular response to X-ray"/>
    <property type="evidence" value="ECO:0007669"/>
    <property type="project" value="EnsemblPlants"/>
</dbReference>
<evidence type="ECO:0000259" key="14">
    <source>
        <dbReference type="PROSITE" id="PS50030"/>
    </source>
</evidence>
<evidence type="ECO:0000256" key="11">
    <source>
        <dbReference type="RuleBase" id="RU000617"/>
    </source>
</evidence>
<dbReference type="NCBIfam" id="TIGR00574">
    <property type="entry name" value="dnl1"/>
    <property type="match status" value="1"/>
</dbReference>
<evidence type="ECO:0000256" key="1">
    <source>
        <dbReference type="ARBA" id="ARBA00004123"/>
    </source>
</evidence>
<dbReference type="InterPro" id="IPR015940">
    <property type="entry name" value="UBA"/>
</dbReference>
<dbReference type="Gene3D" id="3.40.50.12650">
    <property type="match status" value="1"/>
</dbReference>
<dbReference type="FunFam" id="3.30.470.30:FF:000002">
    <property type="entry name" value="DNA ligase"/>
    <property type="match status" value="1"/>
</dbReference>
<dbReference type="Pfam" id="PF01068">
    <property type="entry name" value="DNA_ligase_A_M"/>
    <property type="match status" value="1"/>
</dbReference>
<dbReference type="GO" id="GO:0015074">
    <property type="term" value="P:DNA integration"/>
    <property type="evidence" value="ECO:0007669"/>
    <property type="project" value="EnsemblPlants"/>
</dbReference>
<dbReference type="InterPro" id="IPR016059">
    <property type="entry name" value="DNA_ligase_ATP-dep_CS"/>
</dbReference>
<dbReference type="GO" id="GO:0003677">
    <property type="term" value="F:DNA binding"/>
    <property type="evidence" value="ECO:0007669"/>
    <property type="project" value="InterPro"/>
</dbReference>
<dbReference type="GO" id="GO:1904975">
    <property type="term" value="P:response to bleomycin"/>
    <property type="evidence" value="ECO:0007669"/>
    <property type="project" value="EnsemblPlants"/>
</dbReference>
<reference evidence="16" key="1">
    <citation type="submission" date="2015-06" db="UniProtKB">
        <authorList>
            <consortium name="EnsemblPlants"/>
        </authorList>
    </citation>
    <scope>IDENTIFICATION</scope>
</reference>
<dbReference type="FunFam" id="3.40.50.12650:FF:000006">
    <property type="entry name" value="DNA ligase"/>
    <property type="match status" value="1"/>
</dbReference>
<dbReference type="OMA" id="IAEMFHS"/>
<dbReference type="GO" id="GO:0003910">
    <property type="term" value="F:DNA ligase (ATP) activity"/>
    <property type="evidence" value="ECO:0007669"/>
    <property type="project" value="UniProtKB-EC"/>
</dbReference>
<dbReference type="Gene3D" id="3.30.1490.70">
    <property type="match status" value="1"/>
</dbReference>
<dbReference type="Gene3D" id="3.30.470.30">
    <property type="entry name" value="DNA ligase/mRNA capping enzyme"/>
    <property type="match status" value="1"/>
</dbReference>
<proteinExistence type="inferred from homology"/>
<dbReference type="Pfam" id="PF04675">
    <property type="entry name" value="DNA_ligase_A_N"/>
    <property type="match status" value="1"/>
</dbReference>
<keyword evidence="11" id="KW-0233">DNA recombination</keyword>
<dbReference type="GO" id="GO:0010225">
    <property type="term" value="P:response to UV-C"/>
    <property type="evidence" value="ECO:0007669"/>
    <property type="project" value="EnsemblPlants"/>
</dbReference>
<dbReference type="InterPro" id="IPR012310">
    <property type="entry name" value="DNA_ligase_ATP-dep_cent"/>
</dbReference>
<dbReference type="GO" id="GO:0048316">
    <property type="term" value="P:seed development"/>
    <property type="evidence" value="ECO:0007669"/>
    <property type="project" value="EnsemblPlants"/>
</dbReference>
<reference evidence="16 17" key="2">
    <citation type="submission" date="2018-04" db="EMBL/GenBank/DDBJ databases">
        <title>OglaRS2 (Oryza glaberrima Reference Sequence Version 2).</title>
        <authorList>
            <person name="Zhang J."/>
            <person name="Kudrna D."/>
            <person name="Lee S."/>
            <person name="Talag J."/>
            <person name="Rajasekar S."/>
            <person name="Wing R.A."/>
        </authorList>
    </citation>
    <scope>NUCLEOTIDE SEQUENCE [LARGE SCALE GENOMIC DNA]</scope>
    <source>
        <strain evidence="16 17">cv. IRGC 96717</strain>
    </source>
</reference>
<name>I1NQR0_ORYGL</name>
<sequence length="1455" mass="161366">MAYLFSSPDSKSLSVATSTLFLSSLASLPSPHSEPPSASAASPLSPVPASVPPTALIPGSRFLVDAFRHAGDFTASYFLSHFHSDHYTGLGPSWRRGLVFCSPLTARLLVSVLSVPPQLVVVLDAGVRVTVDGWCVVAVDANHCPGAVQFLFRSSGPNAERYVHTGDFRFSQSMITEPNLLEFIGADAVFLDTTYCNPKFTFPPQKESLEYVVNSIKRVKEESRASGERVLCLIATYVVGKERILLEVARRCGCKIHVDSRKMEILTLLGIGGEDGVFTEDAAATDVHVTGWNILGETWPYFRPNFVKMKEIMVERGYNKAVGFVPTGWMYETKKEGFAVRTKDSLEIHLVPYSEHSSYDELRDYVKFLHPKRVIPTVGLDGGKPDSKEAFALQKHFAGLVDETANKQEFLMAFHRSSRNATLGPEDAVTGLSQQEGEVQELEEATLLPASLAFERSDSFQEKITVEMKKELSDFLPSWVSQDLILDLLIKSGGDVVQAATDFFEKERDFFEEANVYNSETPKSEIDLSSDHGSSADASSQQEVPLFSQKPMDHSSKLLNLNAMRMKSNLSKRERKRGSNSADKPKKKGRSTAFKPLTESSGRKQSTITNYFARTMLAASKSDTSDKVTVDTNQNNVRNDDQFTEVVESEKQSVSQLLQIVDGGMSRESAISLLEKAKGDVNVAVDIFYSKTDNSNVLENDMNIVTQNTENEMTDKSSSTGLLRNSSEDTPKMPNLCVQSYVAQADSVCISLPIEKYLPIEHACWTAGQPAPYLHLARTFDLVEREKGKIKTTAMLCNMFRSLLALSPDDVLPAVYLCTNKISPDHENIEALGSSRSKIHEMYKTFGDLGDVAQECRQNQMLLAPPRPLSIRDVFSTLRKLSGIAGSGSTGRRKILVLHLIRSCREMEMKFLVRTLVRNLRIGVMMKTILPALAHAVVIDGKYSNSPVLSLEGIKPQLQELSTEVAEAYNVIPNLDLLIPSLLREGTAFSASSLAMITGTPIPPMLARITNGLTQSLKLFNGRAFTCEYKYDGQRAQIHRSNDGSVQIFSRQMKESTSRFPDLVGMIKELCSIEVSSFILDAEVVGIDRKKGNKLMSFQELSSRERGSKHSSIAIQNIKVDICVFVFDIMFCNGQSLLNCSLRQRRKYIHDLFQEKPGHFELAQQLTVEADEASVDNSTTLERMNTFFKMACQSSCEGIMLKILDVDAGYSASKRCDSWLKVKRDYVGLGDSLDLVPIGAWYGNGRKAGWYSPFLMACYNPEYEEFQSVCRVMSGFSDEFYKEPQPAAALADCRRCAQRPAAGGLPLLDCSACRCATSCSPMLSPVVTHQLDAGSTPPIARDGESMEMMKEFYSGDRILPKKPVYYKTDELPELWFSAEQVWEIRGADLTLSPVHHAAIGLVHPSRGISVRMPRYIRSRPDRSPEDCSTATDVASLFKAQTRKMEVSSDGQDTSH</sequence>
<evidence type="ECO:0000256" key="6">
    <source>
        <dbReference type="ARBA" id="ARBA00022763"/>
    </source>
</evidence>
<dbReference type="GO" id="GO:0006979">
    <property type="term" value="P:response to oxidative stress"/>
    <property type="evidence" value="ECO:0007669"/>
    <property type="project" value="EnsemblPlants"/>
</dbReference>
<dbReference type="GO" id="GO:0006310">
    <property type="term" value="P:DNA recombination"/>
    <property type="evidence" value="ECO:0007669"/>
    <property type="project" value="UniProtKB-KW"/>
</dbReference>
<dbReference type="Gene3D" id="1.10.3260.10">
    <property type="entry name" value="DNA ligase, ATP-dependent, N-terminal domain"/>
    <property type="match status" value="1"/>
</dbReference>
<keyword evidence="7 11" id="KW-0067">ATP-binding</keyword>
<protein>
    <recommendedName>
        <fullName evidence="11">DNA ligase</fullName>
        <ecNumber evidence="11">6.5.1.1</ecNumber>
    </recommendedName>
</protein>
<evidence type="ECO:0000256" key="12">
    <source>
        <dbReference type="RuleBase" id="RU004196"/>
    </source>
</evidence>